<feature type="domain" description="Ig-like" evidence="11">
    <location>
        <begin position="339"/>
        <end position="425"/>
    </location>
</feature>
<evidence type="ECO:0000313" key="12">
    <source>
        <dbReference type="EMBL" id="KAH3827216.1"/>
    </source>
</evidence>
<feature type="domain" description="Ig-like" evidence="11">
    <location>
        <begin position="619"/>
        <end position="701"/>
    </location>
</feature>
<comment type="caution">
    <text evidence="8">Lacks conserved residue(s) required for the propagation of feature annotation.</text>
</comment>
<dbReference type="InterPro" id="IPR001881">
    <property type="entry name" value="EGF-like_Ca-bd_dom"/>
</dbReference>
<dbReference type="Pfam" id="PF00008">
    <property type="entry name" value="EGF"/>
    <property type="match status" value="2"/>
</dbReference>
<dbReference type="GO" id="GO:0016358">
    <property type="term" value="P:dendrite development"/>
    <property type="evidence" value="ECO:0007669"/>
    <property type="project" value="UniProtKB-ARBA"/>
</dbReference>
<dbReference type="InterPro" id="IPR000742">
    <property type="entry name" value="EGF"/>
</dbReference>
<evidence type="ECO:0000256" key="6">
    <source>
        <dbReference type="ARBA" id="ARBA00023180"/>
    </source>
</evidence>
<evidence type="ECO:0000256" key="3">
    <source>
        <dbReference type="ARBA" id="ARBA00022729"/>
    </source>
</evidence>
<keyword evidence="6" id="KW-0325">Glycoprotein</keyword>
<feature type="disulfide bond" evidence="8">
    <location>
        <begin position="1435"/>
        <end position="1444"/>
    </location>
</feature>
<dbReference type="InterPro" id="IPR013098">
    <property type="entry name" value="Ig_I-set"/>
</dbReference>
<feature type="disulfide bond" evidence="8">
    <location>
        <begin position="1211"/>
        <end position="1220"/>
    </location>
</feature>
<protein>
    <recommendedName>
        <fullName evidence="14">Basement membrane-specific heparan sulfate proteoglycan core protein</fullName>
    </recommendedName>
</protein>
<evidence type="ECO:0000313" key="13">
    <source>
        <dbReference type="Proteomes" id="UP000828390"/>
    </source>
</evidence>
<dbReference type="PROSITE" id="PS50026">
    <property type="entry name" value="EGF_3"/>
    <property type="match status" value="4"/>
</dbReference>
<feature type="domain" description="Ig-like" evidence="11">
    <location>
        <begin position="64"/>
        <end position="146"/>
    </location>
</feature>
<dbReference type="InterPro" id="IPR013783">
    <property type="entry name" value="Ig-like_fold"/>
</dbReference>
<evidence type="ECO:0000256" key="5">
    <source>
        <dbReference type="ARBA" id="ARBA00023157"/>
    </source>
</evidence>
<dbReference type="SMART" id="SM00409">
    <property type="entry name" value="IG"/>
    <property type="match status" value="11"/>
</dbReference>
<feature type="domain" description="Ig-like" evidence="11">
    <location>
        <begin position="250"/>
        <end position="332"/>
    </location>
</feature>
<dbReference type="InterPro" id="IPR013320">
    <property type="entry name" value="ConA-like_dom_sf"/>
</dbReference>
<feature type="domain" description="EGF-like" evidence="10">
    <location>
        <begin position="1447"/>
        <end position="1484"/>
    </location>
</feature>
<dbReference type="Gene3D" id="2.10.25.10">
    <property type="entry name" value="Laminin"/>
    <property type="match status" value="3"/>
</dbReference>
<dbReference type="EMBL" id="JAIWYP010000005">
    <property type="protein sequence ID" value="KAH3827216.1"/>
    <property type="molecule type" value="Genomic_DNA"/>
</dbReference>
<keyword evidence="1" id="KW-0217">Developmental protein</keyword>
<dbReference type="PROSITE" id="PS50025">
    <property type="entry name" value="LAM_G_DOMAIN"/>
    <property type="match status" value="3"/>
</dbReference>
<feature type="domain" description="Ig-like" evidence="11">
    <location>
        <begin position="810"/>
        <end position="872"/>
    </location>
</feature>
<feature type="disulfide bond" evidence="8">
    <location>
        <begin position="1171"/>
        <end position="1180"/>
    </location>
</feature>
<feature type="domain" description="Ig-like" evidence="11">
    <location>
        <begin position="883"/>
        <end position="965"/>
    </location>
</feature>
<dbReference type="InterPro" id="IPR013106">
    <property type="entry name" value="Ig_V-set"/>
</dbReference>
<proteinExistence type="predicted"/>
<gene>
    <name evidence="12" type="ORF">DPMN_129146</name>
</gene>
<feature type="domain" description="EGF-like" evidence="10">
    <location>
        <begin position="1183"/>
        <end position="1221"/>
    </location>
</feature>
<reference evidence="12" key="1">
    <citation type="journal article" date="2019" name="bioRxiv">
        <title>The Genome of the Zebra Mussel, Dreissena polymorpha: A Resource for Invasive Species Research.</title>
        <authorList>
            <person name="McCartney M.A."/>
            <person name="Auch B."/>
            <person name="Kono T."/>
            <person name="Mallez S."/>
            <person name="Zhang Y."/>
            <person name="Obille A."/>
            <person name="Becker A."/>
            <person name="Abrahante J.E."/>
            <person name="Garbe J."/>
            <person name="Badalamenti J.P."/>
            <person name="Herman A."/>
            <person name="Mangelson H."/>
            <person name="Liachko I."/>
            <person name="Sullivan S."/>
            <person name="Sone E.D."/>
            <person name="Koren S."/>
            <person name="Silverstein K.A.T."/>
            <person name="Beckman K.B."/>
            <person name="Gohl D.M."/>
        </authorList>
    </citation>
    <scope>NUCLEOTIDE SEQUENCE</scope>
    <source>
        <strain evidence="12">Duluth1</strain>
        <tissue evidence="12">Whole animal</tissue>
    </source>
</reference>
<dbReference type="GO" id="GO:0005886">
    <property type="term" value="C:plasma membrane"/>
    <property type="evidence" value="ECO:0007669"/>
    <property type="project" value="TreeGrafter"/>
</dbReference>
<name>A0A9D4H579_DREPO</name>
<feature type="disulfide bond" evidence="8">
    <location>
        <begin position="1474"/>
        <end position="1483"/>
    </location>
</feature>
<dbReference type="FunFam" id="2.60.40.10:FF:000032">
    <property type="entry name" value="palladin isoform X1"/>
    <property type="match status" value="5"/>
</dbReference>
<dbReference type="GO" id="GO:0070593">
    <property type="term" value="P:dendrite self-avoidance"/>
    <property type="evidence" value="ECO:0007669"/>
    <property type="project" value="TreeGrafter"/>
</dbReference>
<dbReference type="PROSITE" id="PS00022">
    <property type="entry name" value="EGF_1"/>
    <property type="match status" value="4"/>
</dbReference>
<dbReference type="GO" id="GO:0098632">
    <property type="term" value="F:cell-cell adhesion mediator activity"/>
    <property type="evidence" value="ECO:0007669"/>
    <property type="project" value="TreeGrafter"/>
</dbReference>
<dbReference type="SMART" id="SM00406">
    <property type="entry name" value="IGv"/>
    <property type="match status" value="4"/>
</dbReference>
<accession>A0A9D4H579</accession>
<feature type="domain" description="Laminin G" evidence="9">
    <location>
        <begin position="1226"/>
        <end position="1412"/>
    </location>
</feature>
<evidence type="ECO:0000259" key="11">
    <source>
        <dbReference type="PROSITE" id="PS50835"/>
    </source>
</evidence>
<dbReference type="SMART" id="SM00179">
    <property type="entry name" value="EGF_CA"/>
    <property type="match status" value="3"/>
</dbReference>
<dbReference type="GO" id="GO:0030424">
    <property type="term" value="C:axon"/>
    <property type="evidence" value="ECO:0007669"/>
    <property type="project" value="TreeGrafter"/>
</dbReference>
<dbReference type="CDD" id="cd00096">
    <property type="entry name" value="Ig"/>
    <property type="match status" value="3"/>
</dbReference>
<dbReference type="PROSITE" id="PS50835">
    <property type="entry name" value="IG_LIKE"/>
    <property type="match status" value="11"/>
</dbReference>
<dbReference type="PROSITE" id="PS01186">
    <property type="entry name" value="EGF_2"/>
    <property type="match status" value="2"/>
</dbReference>
<evidence type="ECO:0000256" key="2">
    <source>
        <dbReference type="ARBA" id="ARBA00022536"/>
    </source>
</evidence>
<organism evidence="12 13">
    <name type="scientific">Dreissena polymorpha</name>
    <name type="common">Zebra mussel</name>
    <name type="synonym">Mytilus polymorpha</name>
    <dbReference type="NCBI Taxonomy" id="45954"/>
    <lineage>
        <taxon>Eukaryota</taxon>
        <taxon>Metazoa</taxon>
        <taxon>Spiralia</taxon>
        <taxon>Lophotrochozoa</taxon>
        <taxon>Mollusca</taxon>
        <taxon>Bivalvia</taxon>
        <taxon>Autobranchia</taxon>
        <taxon>Heteroconchia</taxon>
        <taxon>Euheterodonta</taxon>
        <taxon>Imparidentia</taxon>
        <taxon>Neoheterodontei</taxon>
        <taxon>Myida</taxon>
        <taxon>Dreissenoidea</taxon>
        <taxon>Dreissenidae</taxon>
        <taxon>Dreissena</taxon>
    </lineage>
</organism>
<feature type="domain" description="Ig-like" evidence="11">
    <location>
        <begin position="529"/>
        <end position="610"/>
    </location>
</feature>
<dbReference type="FunFam" id="2.10.25.10:FF:000172">
    <property type="entry name" value="FAT atypical cadherin 3"/>
    <property type="match status" value="1"/>
</dbReference>
<dbReference type="SUPFAM" id="SSF49899">
    <property type="entry name" value="Concanavalin A-like lectins/glucanases"/>
    <property type="match status" value="3"/>
</dbReference>
<keyword evidence="13" id="KW-1185">Reference proteome</keyword>
<dbReference type="InterPro" id="IPR003598">
    <property type="entry name" value="Ig_sub2"/>
</dbReference>
<evidence type="ECO:0000256" key="7">
    <source>
        <dbReference type="ARBA" id="ARBA00023319"/>
    </source>
</evidence>
<dbReference type="InterPro" id="IPR036179">
    <property type="entry name" value="Ig-like_dom_sf"/>
</dbReference>
<dbReference type="SMART" id="SM00408">
    <property type="entry name" value="IGc2"/>
    <property type="match status" value="11"/>
</dbReference>
<feature type="domain" description="Ig-like" evidence="11">
    <location>
        <begin position="150"/>
        <end position="233"/>
    </location>
</feature>
<keyword evidence="3" id="KW-0732">Signal</keyword>
<dbReference type="InterPro" id="IPR003599">
    <property type="entry name" value="Ig_sub"/>
</dbReference>
<evidence type="ECO:0000256" key="4">
    <source>
        <dbReference type="ARBA" id="ARBA00022737"/>
    </source>
</evidence>
<dbReference type="GO" id="GO:0007411">
    <property type="term" value="P:axon guidance"/>
    <property type="evidence" value="ECO:0007669"/>
    <property type="project" value="TreeGrafter"/>
</dbReference>
<dbReference type="CDD" id="cd00110">
    <property type="entry name" value="LamG"/>
    <property type="match status" value="3"/>
</dbReference>
<dbReference type="InterPro" id="IPR001791">
    <property type="entry name" value="Laminin_G"/>
</dbReference>
<dbReference type="GO" id="GO:0048646">
    <property type="term" value="P:anatomical structure formation involved in morphogenesis"/>
    <property type="evidence" value="ECO:0007669"/>
    <property type="project" value="UniProtKB-ARBA"/>
</dbReference>
<keyword evidence="5 8" id="KW-1015">Disulfide bond</keyword>
<evidence type="ECO:0000259" key="10">
    <source>
        <dbReference type="PROSITE" id="PS50026"/>
    </source>
</evidence>
<dbReference type="SMART" id="SM00282">
    <property type="entry name" value="LamG"/>
    <property type="match status" value="3"/>
</dbReference>
<evidence type="ECO:0000256" key="1">
    <source>
        <dbReference type="ARBA" id="ARBA00022473"/>
    </source>
</evidence>
<dbReference type="CDD" id="cd00054">
    <property type="entry name" value="EGF_CA"/>
    <property type="match status" value="4"/>
</dbReference>
<dbReference type="InterPro" id="IPR007110">
    <property type="entry name" value="Ig-like_dom"/>
</dbReference>
<evidence type="ECO:0000256" key="8">
    <source>
        <dbReference type="PROSITE-ProRule" id="PRU00076"/>
    </source>
</evidence>
<dbReference type="Pfam" id="PF13927">
    <property type="entry name" value="Ig_3"/>
    <property type="match status" value="4"/>
</dbReference>
<feature type="domain" description="Ig-like" evidence="11">
    <location>
        <begin position="430"/>
        <end position="523"/>
    </location>
</feature>
<comment type="caution">
    <text evidence="12">The sequence shown here is derived from an EMBL/GenBank/DDBJ whole genome shotgun (WGS) entry which is preliminary data.</text>
</comment>
<dbReference type="GO" id="GO:0009887">
    <property type="term" value="P:animal organ morphogenesis"/>
    <property type="evidence" value="ECO:0007669"/>
    <property type="project" value="UniProtKB-ARBA"/>
</dbReference>
<feature type="domain" description="Ig-like" evidence="11">
    <location>
        <begin position="706"/>
        <end position="788"/>
    </location>
</feature>
<dbReference type="Gene3D" id="2.60.40.10">
    <property type="entry name" value="Immunoglobulins"/>
    <property type="match status" value="11"/>
</dbReference>
<keyword evidence="4" id="KW-0677">Repeat</keyword>
<dbReference type="Pfam" id="PF07679">
    <property type="entry name" value="I-set"/>
    <property type="match status" value="5"/>
</dbReference>
<sequence length="1672" mass="180603">MYILSWSKQGGLMPTKAIDQNGVLVIPNVQRSDAGNYVCMGSNMNDMDEATAVIIVTEDTGQSPVARIEPRFQYVDEGAPVKFECIVTGSPTPQVEWYRGGGRSLNPEARVSGGVLTIPRAQLSDESDYYCKATNENGQTEIRTILYVKPGSLKQVTIIVRQTKYVVIAGETARLECYTEEGGERVTLFWSRQAGLPPGTQQANGVLTIPNTQPSAAGRYICTGTDTDTGKISTAEALLEVNVKQTTVAPTVTMEPEKITIPMGTTGTLRCVATGTPQPTLTWSKSREQLSPNHQVTGNILRITQATMADRGIYVCRAENSAGVAQDWTTVEVERRIRPVLDVYPSTTMRVPVGGSMMFQCRVLDGAPTPRISWARSDGLAMSGRVKVMDNGVLMITGVTSEDQGGYVCTAENDMGVVTITATLHVEGPPTISIQPSRTVYGIIGQRVTLECTAVGDPIPSVRWIEPVRSTRGDVEVEGGDDIPLVTSPGSATVEIRNLQKSDEGTYICEAVNTGGRTEDRVQLIVGQSSVGVSISGPSTLSVTEGQLVELVCTANQILNPVIRWSRREGSLPPGHSVQNGVLTLPRFRAEYVGEYICTTAVQTQTYEASVFIIVTVAPRLTISPQRITTRAGEAVQLRCTASGSGPFNIEWSRVDAQMNPTAVERDGILEIRQVSAADAGRYRCVVESSAGSSEGFAIVTVEVPPAVKVAQRDVYMESNRVASLRCDATGSPVPSVRWEKEGDQLPEQHRVQNGTLTIYNVRDEDAGRYICTASSAAGTARDYAVLHVSGGSSIDHGRDKSNVQVVNVGDRVSLECIVTGTPLPVITWSRPDRRLPADAILGDGILIIPSARIEDAGTYTCKAENQAGSVSQHVVLYVRARPEVTAPASARAALGDSVSLVCDAQGFPSPDITWFRKDGKEMPTDYTIVDGDLRINRVRPEDAGTYVCHAENEHGGSDRPVSLDVGALVPHFSQNPQSYIAYQPLNDVYLDFDILLSLRPESTEGMVLYNGQFEDGGGDFVCFGLNEGYPEFKFDVGSGPAIIRGNNTLGLNEWHTIKLTRNRKKGSMVVDSEPAYTGESPGYFTGLDLAGNMYLGSVPNYNNIPKVVGYREGFVGSISEVKIKGVSLDLGGEAVELVGVGQYSACKDSPCANGGRCLPANLQYGFKCLCAQGYTGARCEETGEQCYPGVCGVQGRCYNLPGRGGFRCICPLGKTGTGCLTDVSVTNPFFNSTSFISYPPMNNAPFAINIGVEFKPQSLQDGIILYEGDNEDGTGDSLALVQKDGYLEFRFDTGSGPAVVRSRNPLRVNEWTRVRASRNHREGSLTINDEQPVTGLDWSGTSPGSTIGLNLKLPLYLGGVDPTIIVSPSAGVTRGFVGCVAELSINDQRIDLLRNAVESLNVVDCGERRLCERKPCKNGATCEDLPGPTYKCLCPATHTGRNCEFELNMCLTNSPCQNGAPCSYRDDTYQCDCPQGYSGKDCQFEIKLLDNYMFGGRSYLGLSKSLLAHSRTQERQNISFTMTTTQRDGLVFWQGGALDQKLMGKDYMSVALQDGYLEYRFDMGTGPAVLKSRSRVNDGSQHRVVVDRLGRAGSISVDRDETVHGTSQGPLQMLNVNGDIYFGGLSNLAFMTDNAHSKNFEGCIGNISITGRRILLKEDAVGAYNLEACSP</sequence>
<reference evidence="12" key="2">
    <citation type="submission" date="2020-11" db="EMBL/GenBank/DDBJ databases">
        <authorList>
            <person name="McCartney M.A."/>
            <person name="Auch B."/>
            <person name="Kono T."/>
            <person name="Mallez S."/>
            <person name="Becker A."/>
            <person name="Gohl D.M."/>
            <person name="Silverstein K.A.T."/>
            <person name="Koren S."/>
            <person name="Bechman K.B."/>
            <person name="Herman A."/>
            <person name="Abrahante J.E."/>
            <person name="Garbe J."/>
        </authorList>
    </citation>
    <scope>NUCLEOTIDE SEQUENCE</scope>
    <source>
        <strain evidence="12">Duluth1</strain>
        <tissue evidence="12">Whole animal</tissue>
    </source>
</reference>
<dbReference type="PANTHER" id="PTHR10075">
    <property type="entry name" value="BASIGIN RELATED"/>
    <property type="match status" value="1"/>
</dbReference>
<evidence type="ECO:0008006" key="14">
    <source>
        <dbReference type="Google" id="ProtNLM"/>
    </source>
</evidence>
<feature type="domain" description="EGF-like" evidence="10">
    <location>
        <begin position="1143"/>
        <end position="1181"/>
    </location>
</feature>
<dbReference type="SUPFAM" id="SSF57196">
    <property type="entry name" value="EGF/Laminin"/>
    <property type="match status" value="2"/>
</dbReference>
<dbReference type="Pfam" id="PF00054">
    <property type="entry name" value="Laminin_G_1"/>
    <property type="match status" value="3"/>
</dbReference>
<evidence type="ECO:0000259" key="9">
    <source>
        <dbReference type="PROSITE" id="PS50025"/>
    </source>
</evidence>
<feature type="domain" description="Laminin G" evidence="9">
    <location>
        <begin position="970"/>
        <end position="1147"/>
    </location>
</feature>
<keyword evidence="2 8" id="KW-0245">EGF-like domain</keyword>
<feature type="disulfide bond" evidence="8">
    <location>
        <begin position="1192"/>
        <end position="1209"/>
    </location>
</feature>
<dbReference type="GO" id="GO:0007156">
    <property type="term" value="P:homophilic cell adhesion via plasma membrane adhesion molecules"/>
    <property type="evidence" value="ECO:0007669"/>
    <property type="project" value="TreeGrafter"/>
</dbReference>
<dbReference type="Proteomes" id="UP000828390">
    <property type="component" value="Unassembled WGS sequence"/>
</dbReference>
<feature type="domain" description="EGF-like" evidence="10">
    <location>
        <begin position="1408"/>
        <end position="1445"/>
    </location>
</feature>
<dbReference type="GO" id="GO:0005509">
    <property type="term" value="F:calcium ion binding"/>
    <property type="evidence" value="ECO:0007669"/>
    <property type="project" value="InterPro"/>
</dbReference>
<keyword evidence="7" id="KW-0393">Immunoglobulin domain</keyword>
<feature type="domain" description="Ig-like" evidence="11">
    <location>
        <begin position="1"/>
        <end position="55"/>
    </location>
</feature>
<dbReference type="FunFam" id="2.10.25.10:FF:000294">
    <property type="entry name" value="Delta-like protein"/>
    <property type="match status" value="1"/>
</dbReference>
<dbReference type="GO" id="GO:0001764">
    <property type="term" value="P:neuron migration"/>
    <property type="evidence" value="ECO:0007669"/>
    <property type="project" value="UniProtKB-ARBA"/>
</dbReference>
<feature type="disulfide bond" evidence="8">
    <location>
        <begin position="1152"/>
        <end position="1169"/>
    </location>
</feature>
<dbReference type="SMART" id="SM00181">
    <property type="entry name" value="EGF"/>
    <property type="match status" value="4"/>
</dbReference>
<dbReference type="SUPFAM" id="SSF48726">
    <property type="entry name" value="Immunoglobulin"/>
    <property type="match status" value="11"/>
</dbReference>
<dbReference type="PANTHER" id="PTHR10075:SF100">
    <property type="entry name" value="FASCICLIN-2"/>
    <property type="match status" value="1"/>
</dbReference>
<feature type="domain" description="Laminin G" evidence="9">
    <location>
        <begin position="1490"/>
        <end position="1670"/>
    </location>
</feature>
<dbReference type="Gene3D" id="2.60.120.200">
    <property type="match status" value="3"/>
</dbReference>